<name>A0ABP8PW97_9ACTN</name>
<proteinExistence type="predicted"/>
<keyword evidence="1" id="KW-0808">Transferase</keyword>
<keyword evidence="3" id="KW-0418">Kinase</keyword>
<feature type="region of interest" description="Disordered" evidence="5">
    <location>
        <begin position="344"/>
        <end position="366"/>
    </location>
</feature>
<keyword evidence="2" id="KW-0547">Nucleotide-binding</keyword>
<keyword evidence="6" id="KW-0812">Transmembrane</keyword>
<evidence type="ECO:0000256" key="5">
    <source>
        <dbReference type="SAM" id="MobiDB-lite"/>
    </source>
</evidence>
<protein>
    <recommendedName>
        <fullName evidence="7">Protein kinase domain-containing protein</fullName>
    </recommendedName>
</protein>
<dbReference type="InterPro" id="IPR008271">
    <property type="entry name" value="Ser/Thr_kinase_AS"/>
</dbReference>
<keyword evidence="9" id="KW-1185">Reference proteome</keyword>
<keyword evidence="4" id="KW-0067">ATP-binding</keyword>
<keyword evidence="6" id="KW-1133">Transmembrane helix</keyword>
<sequence>MPEFSSLRPGDPRRLGRYRLKGRLGEGGQGVVYAATGPGGSRVAVKVLHTGWAADGVARRSFEKEVAAARRVAPFCVAQVLDANLSKSPPFIVTEFVDGPTLLRSVRDEGPRSGPALHRLAVATATALAAIHEAGVVHRDFKPANVLLGADGPRVIDFGIARTLDGGPTLTGGIVGTPSYMAPEQFEERTIGPAADVFAWGCVMVFAASGSPPFAGESIAAIGNRVLRGRPDLGPLSGPLRDIVLACLAKDERARPSMRDVLIWLLGRPDARQAPIGEALVAGRRTSVLPDDQLPDTSAPPPGTVPGGRMGRRGPVVAATAVAAAAVITTAGVVLWPGLRGNGAVHRPTPPPSASASASADFRDTGQLSRTPRLGLEFWQGGAPDAMSFAQRGDKDVVTVKMKKAPFELRFPKQAEDVAVEVCAWTDDSVFNLRNGASVAENPCFRPGTGLADYEYGSGTLFLNNESHNEFVGTRITHQSADQDKVYLAQTWRDRRRTPLRQRRGDVYLTIFIDKNKDGTAQLTSPAEYEFVVLHF</sequence>
<dbReference type="SUPFAM" id="SSF56112">
    <property type="entry name" value="Protein kinase-like (PK-like)"/>
    <property type="match status" value="1"/>
</dbReference>
<dbReference type="PROSITE" id="PS00108">
    <property type="entry name" value="PROTEIN_KINASE_ST"/>
    <property type="match status" value="1"/>
</dbReference>
<reference evidence="9" key="1">
    <citation type="journal article" date="2019" name="Int. J. Syst. Evol. Microbiol.">
        <title>The Global Catalogue of Microorganisms (GCM) 10K type strain sequencing project: providing services to taxonomists for standard genome sequencing and annotation.</title>
        <authorList>
            <consortium name="The Broad Institute Genomics Platform"/>
            <consortium name="The Broad Institute Genome Sequencing Center for Infectious Disease"/>
            <person name="Wu L."/>
            <person name="Ma J."/>
        </authorList>
    </citation>
    <scope>NUCLEOTIDE SEQUENCE [LARGE SCALE GENOMIC DNA]</scope>
    <source>
        <strain evidence="9">JCM 17933</strain>
    </source>
</reference>
<dbReference type="PROSITE" id="PS50011">
    <property type="entry name" value="PROTEIN_KINASE_DOM"/>
    <property type="match status" value="1"/>
</dbReference>
<accession>A0ABP8PW97</accession>
<dbReference type="Gene3D" id="1.10.510.10">
    <property type="entry name" value="Transferase(Phosphotransferase) domain 1"/>
    <property type="match status" value="1"/>
</dbReference>
<evidence type="ECO:0000256" key="4">
    <source>
        <dbReference type="ARBA" id="ARBA00022840"/>
    </source>
</evidence>
<dbReference type="Pfam" id="PF00069">
    <property type="entry name" value="Pkinase"/>
    <property type="match status" value="1"/>
</dbReference>
<evidence type="ECO:0000259" key="7">
    <source>
        <dbReference type="PROSITE" id="PS50011"/>
    </source>
</evidence>
<evidence type="ECO:0000313" key="8">
    <source>
        <dbReference type="EMBL" id="GAA4494106.1"/>
    </source>
</evidence>
<gene>
    <name evidence="8" type="ORF">GCM10023191_032740</name>
</gene>
<evidence type="ECO:0000256" key="1">
    <source>
        <dbReference type="ARBA" id="ARBA00022679"/>
    </source>
</evidence>
<feature type="region of interest" description="Disordered" evidence="5">
    <location>
        <begin position="288"/>
        <end position="312"/>
    </location>
</feature>
<dbReference type="InterPro" id="IPR000719">
    <property type="entry name" value="Prot_kinase_dom"/>
</dbReference>
<dbReference type="PANTHER" id="PTHR43289">
    <property type="entry name" value="MITOGEN-ACTIVATED PROTEIN KINASE KINASE KINASE 20-RELATED"/>
    <property type="match status" value="1"/>
</dbReference>
<dbReference type="CDD" id="cd14014">
    <property type="entry name" value="STKc_PknB_like"/>
    <property type="match status" value="1"/>
</dbReference>
<dbReference type="RefSeq" id="WP_345464176.1">
    <property type="nucleotide sequence ID" value="NZ_BAABHF010000019.1"/>
</dbReference>
<evidence type="ECO:0000256" key="3">
    <source>
        <dbReference type="ARBA" id="ARBA00022777"/>
    </source>
</evidence>
<dbReference type="PANTHER" id="PTHR43289:SF34">
    <property type="entry name" value="SERINE_THREONINE-PROTEIN KINASE YBDM-RELATED"/>
    <property type="match status" value="1"/>
</dbReference>
<organism evidence="8 9">
    <name type="scientific">Actinoallomurus oryzae</name>
    <dbReference type="NCBI Taxonomy" id="502180"/>
    <lineage>
        <taxon>Bacteria</taxon>
        <taxon>Bacillati</taxon>
        <taxon>Actinomycetota</taxon>
        <taxon>Actinomycetes</taxon>
        <taxon>Streptosporangiales</taxon>
        <taxon>Thermomonosporaceae</taxon>
        <taxon>Actinoallomurus</taxon>
    </lineage>
</organism>
<evidence type="ECO:0000256" key="6">
    <source>
        <dbReference type="SAM" id="Phobius"/>
    </source>
</evidence>
<evidence type="ECO:0000256" key="2">
    <source>
        <dbReference type="ARBA" id="ARBA00022741"/>
    </source>
</evidence>
<dbReference type="EMBL" id="BAABHF010000019">
    <property type="protein sequence ID" value="GAA4494106.1"/>
    <property type="molecule type" value="Genomic_DNA"/>
</dbReference>
<feature type="domain" description="Protein kinase" evidence="7">
    <location>
        <begin position="18"/>
        <end position="265"/>
    </location>
</feature>
<dbReference type="Gene3D" id="3.30.200.20">
    <property type="entry name" value="Phosphorylase Kinase, domain 1"/>
    <property type="match status" value="1"/>
</dbReference>
<comment type="caution">
    <text evidence="8">The sequence shown here is derived from an EMBL/GenBank/DDBJ whole genome shotgun (WGS) entry which is preliminary data.</text>
</comment>
<dbReference type="InterPro" id="IPR011009">
    <property type="entry name" value="Kinase-like_dom_sf"/>
</dbReference>
<evidence type="ECO:0000313" key="9">
    <source>
        <dbReference type="Proteomes" id="UP001500503"/>
    </source>
</evidence>
<dbReference type="Proteomes" id="UP001500503">
    <property type="component" value="Unassembled WGS sequence"/>
</dbReference>
<feature type="transmembrane region" description="Helical" evidence="6">
    <location>
        <begin position="316"/>
        <end position="339"/>
    </location>
</feature>
<keyword evidence="6" id="KW-0472">Membrane</keyword>